<accession>A0A383VG63</accession>
<feature type="compositionally biased region" description="Low complexity" evidence="1">
    <location>
        <begin position="52"/>
        <end position="68"/>
    </location>
</feature>
<evidence type="ECO:0000313" key="3">
    <source>
        <dbReference type="Proteomes" id="UP000256970"/>
    </source>
</evidence>
<dbReference type="AlphaFoldDB" id="A0A383VG63"/>
<evidence type="ECO:0000313" key="2">
    <source>
        <dbReference type="EMBL" id="SZX64191.1"/>
    </source>
</evidence>
<feature type="region of interest" description="Disordered" evidence="1">
    <location>
        <begin position="51"/>
        <end position="116"/>
    </location>
</feature>
<reference evidence="2 3" key="1">
    <citation type="submission" date="2016-10" db="EMBL/GenBank/DDBJ databases">
        <authorList>
            <person name="Cai Z."/>
        </authorList>
    </citation>
    <scope>NUCLEOTIDE SEQUENCE [LARGE SCALE GENOMIC DNA]</scope>
</reference>
<proteinExistence type="predicted"/>
<gene>
    <name evidence="2" type="ORF">BQ4739_LOCUS4712</name>
</gene>
<sequence>MPAPGPTAHEAPASTAAQLDVAAVAPGPALGLPAGDATLAVTTILPATPEIGAPGAPLAASSAPGGQPHAPSSGSVMRPPSQLERLAAEWLAARAQQQSVQHISQSSQHARSSSPA</sequence>
<dbReference type="EMBL" id="FNXT01000373">
    <property type="protein sequence ID" value="SZX64191.1"/>
    <property type="molecule type" value="Genomic_DNA"/>
</dbReference>
<protein>
    <submittedName>
        <fullName evidence="2">Uncharacterized protein</fullName>
    </submittedName>
</protein>
<keyword evidence="3" id="KW-1185">Reference proteome</keyword>
<organism evidence="2 3">
    <name type="scientific">Tetradesmus obliquus</name>
    <name type="common">Green alga</name>
    <name type="synonym">Acutodesmus obliquus</name>
    <dbReference type="NCBI Taxonomy" id="3088"/>
    <lineage>
        <taxon>Eukaryota</taxon>
        <taxon>Viridiplantae</taxon>
        <taxon>Chlorophyta</taxon>
        <taxon>core chlorophytes</taxon>
        <taxon>Chlorophyceae</taxon>
        <taxon>CS clade</taxon>
        <taxon>Sphaeropleales</taxon>
        <taxon>Scenedesmaceae</taxon>
        <taxon>Tetradesmus</taxon>
    </lineage>
</organism>
<name>A0A383VG63_TETOB</name>
<feature type="compositionally biased region" description="Low complexity" evidence="1">
    <location>
        <begin position="82"/>
        <end position="116"/>
    </location>
</feature>
<evidence type="ECO:0000256" key="1">
    <source>
        <dbReference type="SAM" id="MobiDB-lite"/>
    </source>
</evidence>
<dbReference type="Proteomes" id="UP000256970">
    <property type="component" value="Unassembled WGS sequence"/>
</dbReference>